<feature type="region of interest" description="Disordered" evidence="1">
    <location>
        <begin position="56"/>
        <end position="91"/>
    </location>
</feature>
<feature type="region of interest" description="Disordered" evidence="1">
    <location>
        <begin position="104"/>
        <end position="124"/>
    </location>
</feature>
<evidence type="ECO:0000256" key="1">
    <source>
        <dbReference type="SAM" id="MobiDB-lite"/>
    </source>
</evidence>
<accession>A0A2A2K4Q2</accession>
<organism evidence="2 3">
    <name type="scientific">Diploscapter pachys</name>
    <dbReference type="NCBI Taxonomy" id="2018661"/>
    <lineage>
        <taxon>Eukaryota</taxon>
        <taxon>Metazoa</taxon>
        <taxon>Ecdysozoa</taxon>
        <taxon>Nematoda</taxon>
        <taxon>Chromadorea</taxon>
        <taxon>Rhabditida</taxon>
        <taxon>Rhabditina</taxon>
        <taxon>Rhabditomorpha</taxon>
        <taxon>Rhabditoidea</taxon>
        <taxon>Rhabditidae</taxon>
        <taxon>Diploscapter</taxon>
    </lineage>
</organism>
<protein>
    <submittedName>
        <fullName evidence="2">Uncharacterized protein</fullName>
    </submittedName>
</protein>
<evidence type="ECO:0000313" key="3">
    <source>
        <dbReference type="Proteomes" id="UP000218231"/>
    </source>
</evidence>
<dbReference type="AlphaFoldDB" id="A0A2A2K4Q2"/>
<name>A0A2A2K4Q2_9BILA</name>
<reference evidence="2 3" key="1">
    <citation type="journal article" date="2017" name="Curr. Biol.">
        <title>Genome architecture and evolution of a unichromosomal asexual nematode.</title>
        <authorList>
            <person name="Fradin H."/>
            <person name="Zegar C."/>
            <person name="Gutwein M."/>
            <person name="Lucas J."/>
            <person name="Kovtun M."/>
            <person name="Corcoran D."/>
            <person name="Baugh L.R."/>
            <person name="Kiontke K."/>
            <person name="Gunsalus K."/>
            <person name="Fitch D.H."/>
            <person name="Piano F."/>
        </authorList>
    </citation>
    <scope>NUCLEOTIDE SEQUENCE [LARGE SCALE GENOMIC DNA]</scope>
    <source>
        <strain evidence="2">PF1309</strain>
    </source>
</reference>
<feature type="compositionally biased region" description="Low complexity" evidence="1">
    <location>
        <begin position="70"/>
        <end position="83"/>
    </location>
</feature>
<keyword evidence="3" id="KW-1185">Reference proteome</keyword>
<dbReference type="Gene3D" id="1.20.940.10">
    <property type="entry name" value="Functional domain of the splicing factor Prp18"/>
    <property type="match status" value="1"/>
</dbReference>
<dbReference type="OrthoDB" id="5791256at2759"/>
<dbReference type="EMBL" id="LIAE01009660">
    <property type="protein sequence ID" value="PAV68934.1"/>
    <property type="molecule type" value="Genomic_DNA"/>
</dbReference>
<gene>
    <name evidence="2" type="ORF">WR25_02134</name>
</gene>
<comment type="caution">
    <text evidence="2">The sequence shown here is derived from an EMBL/GenBank/DDBJ whole genome shotgun (WGS) entry which is preliminary data.</text>
</comment>
<sequence>MSFESLQTSLPPSVARGWNDPPPINPNAPSAPDSANRLAHMRKRIVDPSINSASAQYGMHQQQAYGSPMQQPGYNQQQQQQYGSGVGMAPLQTGAQQSMNYGVQQASMPQMQQQQQPQQQYSPTSAAYAYQTNPSMGMAPTSMPASAPQTAPGQALVNYSQPQMQYGVVQQQPAGYGQMQPQQQQYQQYAQQPQADAAQPQQISLFEIEQTSTLLNSSNLVPNTISSAVALSEAANGSNKTLASRKSSVLRADTAPQFSIGIGPNKKDEQKLNLTVNSVNSFAVRPKSVNSTVDRPSWPNSTPMVQLQFSTHSPSTSSHEAVTTSTSCSFPPSSNLIFAPPNLVDDSNKSHIGVNFPKKTAGDVSLLGPQLIPFLMKAASRLPEVKCEGVKLRLRQFEQLITEGDGFSEAFLKKMNFIVDSLDRGSYEEAWQYYEQLTASFPLETSTAWAHGLRLLISELKQGRKKRASSAGFIRHLN</sequence>
<feature type="compositionally biased region" description="Polar residues" evidence="1">
    <location>
        <begin position="56"/>
        <end position="69"/>
    </location>
</feature>
<dbReference type="Proteomes" id="UP000218231">
    <property type="component" value="Unassembled WGS sequence"/>
</dbReference>
<proteinExistence type="predicted"/>
<feature type="region of interest" description="Disordered" evidence="1">
    <location>
        <begin position="1"/>
        <end position="42"/>
    </location>
</feature>
<evidence type="ECO:0000313" key="2">
    <source>
        <dbReference type="EMBL" id="PAV68934.1"/>
    </source>
</evidence>
<feature type="compositionally biased region" description="Polar residues" evidence="1">
    <location>
        <begin position="1"/>
        <end position="11"/>
    </location>
</feature>
<feature type="compositionally biased region" description="Low complexity" evidence="1">
    <location>
        <begin position="27"/>
        <end position="36"/>
    </location>
</feature>